<keyword evidence="7" id="KW-0378">Hydrolase</keyword>
<evidence type="ECO:0000256" key="4">
    <source>
        <dbReference type="ARBA" id="ARBA00013040"/>
    </source>
</evidence>
<dbReference type="Pfam" id="PF00328">
    <property type="entry name" value="His_Phos_2"/>
    <property type="match status" value="1"/>
</dbReference>
<comment type="subcellular location">
    <subcellularLocation>
        <location evidence="1">Membrane</location>
    </subcellularLocation>
</comment>
<evidence type="ECO:0000256" key="12">
    <source>
        <dbReference type="ARBA" id="ARBA00043691"/>
    </source>
</evidence>
<comment type="caution">
    <text evidence="15">The sequence shown here is derived from an EMBL/GenBank/DDBJ whole genome shotgun (WGS) entry which is preliminary data.</text>
</comment>
<dbReference type="EC" id="3.1.3.62" evidence="4"/>
<dbReference type="InterPro" id="IPR029033">
    <property type="entry name" value="His_PPase_superfam"/>
</dbReference>
<evidence type="ECO:0000256" key="10">
    <source>
        <dbReference type="ARBA" id="ARBA00043668"/>
    </source>
</evidence>
<comment type="catalytic activity">
    <reaction evidence="10">
        <text>1D-myo-inositol 1,2,5,6-tetrakisphosphate + H2O = 1D-myo-inositol 1,2,6-trisphosphate + phosphate</text>
        <dbReference type="Rhea" id="RHEA:77119"/>
        <dbReference type="ChEBI" id="CHEBI:15377"/>
        <dbReference type="ChEBI" id="CHEBI:43474"/>
        <dbReference type="ChEBI" id="CHEBI:195535"/>
        <dbReference type="ChEBI" id="CHEBI:195537"/>
        <dbReference type="EC" id="3.1.3.62"/>
    </reaction>
    <physiologicalReaction direction="left-to-right" evidence="10">
        <dbReference type="Rhea" id="RHEA:77120"/>
    </physiologicalReaction>
</comment>
<evidence type="ECO:0000256" key="9">
    <source>
        <dbReference type="ARBA" id="ARBA00031642"/>
    </source>
</evidence>
<dbReference type="SUPFAM" id="SSF53254">
    <property type="entry name" value="Phosphoglycerate mutase-like"/>
    <property type="match status" value="1"/>
</dbReference>
<keyword evidence="8" id="KW-0472">Membrane</keyword>
<keyword evidence="6" id="KW-0732">Signal</keyword>
<keyword evidence="16" id="KW-1185">Reference proteome</keyword>
<dbReference type="EMBL" id="BAABFL010000341">
    <property type="protein sequence ID" value="GAA4649949.1"/>
    <property type="molecule type" value="Genomic_DNA"/>
</dbReference>
<organism evidence="15 16">
    <name type="scientific">Kistimonas scapharcae</name>
    <dbReference type="NCBI Taxonomy" id="1036133"/>
    <lineage>
        <taxon>Bacteria</taxon>
        <taxon>Pseudomonadati</taxon>
        <taxon>Pseudomonadota</taxon>
        <taxon>Gammaproteobacteria</taxon>
        <taxon>Oceanospirillales</taxon>
        <taxon>Endozoicomonadaceae</taxon>
        <taxon>Kistimonas</taxon>
    </lineage>
</organism>
<dbReference type="InterPro" id="IPR000560">
    <property type="entry name" value="His_Pase_clade-2"/>
</dbReference>
<evidence type="ECO:0000256" key="13">
    <source>
        <dbReference type="ARBA" id="ARBA00043832"/>
    </source>
</evidence>
<evidence type="ECO:0000256" key="8">
    <source>
        <dbReference type="ARBA" id="ARBA00023136"/>
    </source>
</evidence>
<evidence type="ECO:0000256" key="3">
    <source>
        <dbReference type="ARBA" id="ARBA00012976"/>
    </source>
</evidence>
<feature type="region of interest" description="Disordered" evidence="14">
    <location>
        <begin position="1"/>
        <end position="23"/>
    </location>
</feature>
<reference evidence="16" key="1">
    <citation type="journal article" date="2019" name="Int. J. Syst. Evol. Microbiol.">
        <title>The Global Catalogue of Microorganisms (GCM) 10K type strain sequencing project: providing services to taxonomists for standard genome sequencing and annotation.</title>
        <authorList>
            <consortium name="The Broad Institute Genomics Platform"/>
            <consortium name="The Broad Institute Genome Sequencing Center for Infectious Disease"/>
            <person name="Wu L."/>
            <person name="Ma J."/>
        </authorList>
    </citation>
    <scope>NUCLEOTIDE SEQUENCE [LARGE SCALE GENOMIC DNA]</scope>
    <source>
        <strain evidence="16">JCM 17805</strain>
    </source>
</reference>
<evidence type="ECO:0000256" key="2">
    <source>
        <dbReference type="ARBA" id="ARBA00008422"/>
    </source>
</evidence>
<dbReference type="InterPro" id="IPR033379">
    <property type="entry name" value="Acid_Pase_AS"/>
</dbReference>
<comment type="catalytic activity">
    <reaction evidence="11">
        <text>1D-myo-inositol 1,2,4,5,6-pentakisphosphate + H2O = 1D-myo-inositol 1,2,5,6-tetrakisphosphate + phosphate</text>
        <dbReference type="Rhea" id="RHEA:77115"/>
        <dbReference type="ChEBI" id="CHEBI:15377"/>
        <dbReference type="ChEBI" id="CHEBI:43474"/>
        <dbReference type="ChEBI" id="CHEBI:57798"/>
        <dbReference type="ChEBI" id="CHEBI:195535"/>
        <dbReference type="EC" id="3.1.3.62"/>
    </reaction>
    <physiologicalReaction direction="left-to-right" evidence="11">
        <dbReference type="Rhea" id="RHEA:77116"/>
    </physiologicalReaction>
</comment>
<dbReference type="Proteomes" id="UP001500604">
    <property type="component" value="Unassembled WGS sequence"/>
</dbReference>
<evidence type="ECO:0000256" key="1">
    <source>
        <dbReference type="ARBA" id="ARBA00004370"/>
    </source>
</evidence>
<evidence type="ECO:0000313" key="15">
    <source>
        <dbReference type="EMBL" id="GAA4649949.1"/>
    </source>
</evidence>
<dbReference type="PANTHER" id="PTHR20963:SF8">
    <property type="entry name" value="MULTIPLE INOSITOL POLYPHOSPHATE PHOSPHATASE 1"/>
    <property type="match status" value="1"/>
</dbReference>
<comment type="similarity">
    <text evidence="2">Belongs to the histidine acid phosphatase family. MINPP1 subfamily.</text>
</comment>
<gene>
    <name evidence="15" type="ORF">GCM10023116_22310</name>
</gene>
<evidence type="ECO:0000256" key="5">
    <source>
        <dbReference type="ARBA" id="ARBA00018097"/>
    </source>
</evidence>
<feature type="region of interest" description="Disordered" evidence="14">
    <location>
        <begin position="129"/>
        <end position="149"/>
    </location>
</feature>
<sequence>MAEKPTQKNSENLQRNTRLQPYLGTHRTYPSPRAIPTEPAGCQLLHINHLGRHGSRYPIELDDVLALVNEYEGLVGARPLTKAGSQLRVDIHRMADWLRNNPTLIAQLTEKGINEEQALGQRAARMLRPETRNSQQLSIATGTSQTDRTQHSLRMFQEGLSRELGDNMHVIVRPVMPAKKMAELLTPFFHCPRLDRVLKPLAKSATADYIANLSHSHPEVATRFADHLIPGLSDAKVIRLAINLFQLCRIENPLDRSFGICNTFTDWTSDDSWLGLVQWLGDVANHIYYYNMGPAIVMEDIQSSMGMPILRHFLDTTDAAARDESDVRAHFRFAHDSTLSPLLQSIGIIKTRGMEEERYLSWNTSRQLPMAANLYWQLYECREGLKVRMLMNEKVEPFPFPPCSKQELCDWREVKQHYKHADYQDRMGKACSVDEHNIQPLTSSTHEAEPSASGNMI</sequence>
<evidence type="ECO:0000256" key="7">
    <source>
        <dbReference type="ARBA" id="ARBA00022801"/>
    </source>
</evidence>
<feature type="region of interest" description="Disordered" evidence="14">
    <location>
        <begin position="438"/>
        <end position="457"/>
    </location>
</feature>
<dbReference type="PROSITE" id="PS00616">
    <property type="entry name" value="HIS_ACID_PHOSPHAT_1"/>
    <property type="match status" value="1"/>
</dbReference>
<comment type="catalytic activity">
    <reaction evidence="12">
        <text>1D-myo-inositol hexakisphosphate + H2O = 1D-myo-inositol 1,2,4,5,6-pentakisphosphate + phosphate</text>
        <dbReference type="Rhea" id="RHEA:16989"/>
        <dbReference type="ChEBI" id="CHEBI:15377"/>
        <dbReference type="ChEBI" id="CHEBI:43474"/>
        <dbReference type="ChEBI" id="CHEBI:57798"/>
        <dbReference type="ChEBI" id="CHEBI:58130"/>
        <dbReference type="EC" id="3.1.3.62"/>
    </reaction>
    <physiologicalReaction direction="left-to-right" evidence="12">
        <dbReference type="Rhea" id="RHEA:16990"/>
    </physiologicalReaction>
</comment>
<evidence type="ECO:0000256" key="6">
    <source>
        <dbReference type="ARBA" id="ARBA00022729"/>
    </source>
</evidence>
<dbReference type="EC" id="3.1.3.80" evidence="3"/>
<evidence type="ECO:0000256" key="11">
    <source>
        <dbReference type="ARBA" id="ARBA00043671"/>
    </source>
</evidence>
<dbReference type="Gene3D" id="3.40.50.1240">
    <property type="entry name" value="Phosphoglycerate mutase-like"/>
    <property type="match status" value="1"/>
</dbReference>
<dbReference type="CDD" id="cd07061">
    <property type="entry name" value="HP_HAP_like"/>
    <property type="match status" value="1"/>
</dbReference>
<protein>
    <recommendedName>
        <fullName evidence="5">Multiple inositol polyphosphate phosphatase 1</fullName>
        <ecNumber evidence="4">3.1.3.62</ecNumber>
        <ecNumber evidence="3">3.1.3.80</ecNumber>
    </recommendedName>
    <alternativeName>
        <fullName evidence="9">2,3-bisphosphoglycerate 3-phosphatase</fullName>
    </alternativeName>
</protein>
<evidence type="ECO:0000313" key="16">
    <source>
        <dbReference type="Proteomes" id="UP001500604"/>
    </source>
</evidence>
<comment type="catalytic activity">
    <reaction evidence="13">
        <text>(2R)-2,3-bisphosphoglycerate + H2O = (2R)-2-phosphoglycerate + phosphate</text>
        <dbReference type="Rhea" id="RHEA:27381"/>
        <dbReference type="ChEBI" id="CHEBI:15377"/>
        <dbReference type="ChEBI" id="CHEBI:43474"/>
        <dbReference type="ChEBI" id="CHEBI:58248"/>
        <dbReference type="ChEBI" id="CHEBI:58289"/>
        <dbReference type="EC" id="3.1.3.80"/>
    </reaction>
    <physiologicalReaction direction="left-to-right" evidence="13">
        <dbReference type="Rhea" id="RHEA:27382"/>
    </physiologicalReaction>
</comment>
<feature type="compositionally biased region" description="Polar residues" evidence="14">
    <location>
        <begin position="7"/>
        <end position="19"/>
    </location>
</feature>
<proteinExistence type="inferred from homology"/>
<feature type="compositionally biased region" description="Polar residues" evidence="14">
    <location>
        <begin position="132"/>
        <end position="147"/>
    </location>
</feature>
<evidence type="ECO:0000256" key="14">
    <source>
        <dbReference type="SAM" id="MobiDB-lite"/>
    </source>
</evidence>
<name>A0ABP8V3I0_9GAMM</name>
<accession>A0ABP8V3I0</accession>
<dbReference type="PANTHER" id="PTHR20963">
    <property type="entry name" value="MULTIPLE INOSITOL POLYPHOSPHATE PHOSPHATASE-RELATED"/>
    <property type="match status" value="1"/>
</dbReference>